<evidence type="ECO:0000313" key="2">
    <source>
        <dbReference type="Ensembl" id="ENSSANP00000038463.1"/>
    </source>
</evidence>
<dbReference type="GeneID" id="107661951"/>
<feature type="compositionally biased region" description="Basic and acidic residues" evidence="1">
    <location>
        <begin position="232"/>
        <end position="248"/>
    </location>
</feature>
<feature type="compositionally biased region" description="Polar residues" evidence="1">
    <location>
        <begin position="460"/>
        <end position="476"/>
    </location>
</feature>
<proteinExistence type="predicted"/>
<feature type="compositionally biased region" description="Polar residues" evidence="1">
    <location>
        <begin position="398"/>
        <end position="449"/>
    </location>
</feature>
<feature type="compositionally biased region" description="Basic and acidic residues" evidence="1">
    <location>
        <begin position="578"/>
        <end position="589"/>
    </location>
</feature>
<protein>
    <submittedName>
        <fullName evidence="2">Uncharacterized LOC107661951</fullName>
    </submittedName>
</protein>
<feature type="compositionally biased region" description="Polar residues" evidence="1">
    <location>
        <begin position="154"/>
        <end position="166"/>
    </location>
</feature>
<feature type="compositionally biased region" description="Basic and acidic residues" evidence="1">
    <location>
        <begin position="368"/>
        <end position="382"/>
    </location>
</feature>
<dbReference type="Proteomes" id="UP000472260">
    <property type="component" value="Unassembled WGS sequence"/>
</dbReference>
<evidence type="ECO:0000313" key="3">
    <source>
        <dbReference type="Proteomes" id="UP000472260"/>
    </source>
</evidence>
<dbReference type="Ensembl" id="ENSSANT00000040934.1">
    <property type="protein sequence ID" value="ENSSANP00000038463.1"/>
    <property type="gene ID" value="ENSSANG00000019598.1"/>
</dbReference>
<feature type="compositionally biased region" description="Low complexity" evidence="1">
    <location>
        <begin position="541"/>
        <end position="561"/>
    </location>
</feature>
<dbReference type="KEGG" id="sanh:107661951"/>
<feature type="compositionally biased region" description="Polar residues" evidence="1">
    <location>
        <begin position="350"/>
        <end position="363"/>
    </location>
</feature>
<feature type="region of interest" description="Disordered" evidence="1">
    <location>
        <begin position="216"/>
        <end position="272"/>
    </location>
</feature>
<feature type="compositionally biased region" description="Acidic residues" evidence="1">
    <location>
        <begin position="601"/>
        <end position="619"/>
    </location>
</feature>
<feature type="compositionally biased region" description="Basic and acidic residues" evidence="1">
    <location>
        <begin position="512"/>
        <end position="524"/>
    </location>
</feature>
<feature type="compositionally biased region" description="Basic and acidic residues" evidence="1">
    <location>
        <begin position="257"/>
        <end position="266"/>
    </location>
</feature>
<feature type="region of interest" description="Disordered" evidence="1">
    <location>
        <begin position="350"/>
        <end position="384"/>
    </location>
</feature>
<keyword evidence="3" id="KW-1185">Reference proteome</keyword>
<evidence type="ECO:0000256" key="1">
    <source>
        <dbReference type="SAM" id="MobiDB-lite"/>
    </source>
</evidence>
<reference evidence="2" key="2">
    <citation type="submission" date="2025-09" db="UniProtKB">
        <authorList>
            <consortium name="Ensembl"/>
        </authorList>
    </citation>
    <scope>IDENTIFICATION</scope>
</reference>
<name>A0A671MY23_9TELE</name>
<reference evidence="2" key="1">
    <citation type="submission" date="2025-08" db="UniProtKB">
        <authorList>
            <consortium name="Ensembl"/>
        </authorList>
    </citation>
    <scope>IDENTIFICATION</scope>
</reference>
<organism evidence="2 3">
    <name type="scientific">Sinocyclocheilus anshuiensis</name>
    <dbReference type="NCBI Taxonomy" id="1608454"/>
    <lineage>
        <taxon>Eukaryota</taxon>
        <taxon>Metazoa</taxon>
        <taxon>Chordata</taxon>
        <taxon>Craniata</taxon>
        <taxon>Vertebrata</taxon>
        <taxon>Euteleostomi</taxon>
        <taxon>Actinopterygii</taxon>
        <taxon>Neopterygii</taxon>
        <taxon>Teleostei</taxon>
        <taxon>Ostariophysi</taxon>
        <taxon>Cypriniformes</taxon>
        <taxon>Cyprinidae</taxon>
        <taxon>Cyprininae</taxon>
        <taxon>Sinocyclocheilus</taxon>
    </lineage>
</organism>
<feature type="region of interest" description="Disordered" evidence="1">
    <location>
        <begin position="133"/>
        <end position="166"/>
    </location>
</feature>
<dbReference type="OrthoDB" id="8960114at2759"/>
<dbReference type="RefSeq" id="XP_016307257.1">
    <property type="nucleotide sequence ID" value="XM_016451771.1"/>
</dbReference>
<feature type="region of interest" description="Disordered" evidence="1">
    <location>
        <begin position="396"/>
        <end position="480"/>
    </location>
</feature>
<sequence>MAELNPVSDTHAILESMLQKLRLNAQTNSSSVTDMQTCSPCGECNAGPVEDSSKTTVYQFGFCSNIKEPDGSTSVWNKWENPWTQQSSHFEDALTPVAKQPVRRISKNNSGFSGKPKRSPLIWGEHKNFTSERTSDVTSWVGDDQMPEPEKKQQFSLDGETSSNVPSLYKTESFQNTPDLLAPMLTTSSTVLEKPEVRGQSGTWSWGAGIERNESTRFHEQSGKTTKTSRRKWGEAKRWAQNVKEKWREKHRSTLTRQRDDGERQVQNEVQSNRSSLLVPIDVNETPTALTESTDIHHEEISRALDEDGPGSLSYMSDSQFSCGTTSNLMEEIFSGTEWAQFLSVNSTQMHQSKELPNTNNQSCEEELQSKWTHDDTTDSHLDSTQLSLPESFEQDMASDQQTEMSQMSVTDLPTNPLQTDPFTNQSQNTNLNPNEQSNGQSHFSQLGPNESKATEHSDPQPTSSEVSDPSHNLPQDGTEDFIPLLDLSYAKSIKRSSVTSHGSLSRKREHWTKSRESFEHTTQEMEDEESGGSFTAAQLSSNSVHSPSPASPLNSLNSISQDSESSETLETAVKKRRMEDTRHVRFSEEVIILPPTYLPESDDDDDDDEENDDNDWQEEPSPRHSFPKWIVSLKPKSGKYKF</sequence>
<accession>A0A671MY23</accession>
<gene>
    <name evidence="2" type="primary">LOC107661951</name>
</gene>
<dbReference type="AlphaFoldDB" id="A0A671MY23"/>
<feature type="region of interest" description="Disordered" evidence="1">
    <location>
        <begin position="496"/>
        <end position="630"/>
    </location>
</feature>